<organism evidence="4">
    <name type="scientific">Trypanosoma congolense (strain IL3000)</name>
    <dbReference type="NCBI Taxonomy" id="1068625"/>
    <lineage>
        <taxon>Eukaryota</taxon>
        <taxon>Discoba</taxon>
        <taxon>Euglenozoa</taxon>
        <taxon>Kinetoplastea</taxon>
        <taxon>Metakinetoplastina</taxon>
        <taxon>Trypanosomatida</taxon>
        <taxon>Trypanosomatidae</taxon>
        <taxon>Trypanosoma</taxon>
        <taxon>Nannomonas</taxon>
    </lineage>
</organism>
<evidence type="ECO:0000256" key="1">
    <source>
        <dbReference type="PROSITE-ProRule" id="PRU00812"/>
    </source>
</evidence>
<reference evidence="4" key="1">
    <citation type="journal article" date="2012" name="Proc. Natl. Acad. Sci. U.S.A.">
        <title>Antigenic diversity is generated by distinct evolutionary mechanisms in African trypanosome species.</title>
        <authorList>
            <person name="Jackson A.P."/>
            <person name="Berry A."/>
            <person name="Aslett M."/>
            <person name="Allison H.C."/>
            <person name="Burton P."/>
            <person name="Vavrova-Anderson J."/>
            <person name="Brown R."/>
            <person name="Browne H."/>
            <person name="Corton N."/>
            <person name="Hauser H."/>
            <person name="Gamble J."/>
            <person name="Gilderthorp R."/>
            <person name="Marcello L."/>
            <person name="McQuillan J."/>
            <person name="Otto T.D."/>
            <person name="Quail M.A."/>
            <person name="Sanders M.J."/>
            <person name="van Tonder A."/>
            <person name="Ginger M.L."/>
            <person name="Field M.C."/>
            <person name="Barry J.D."/>
            <person name="Hertz-Fowler C."/>
            <person name="Berriman M."/>
        </authorList>
    </citation>
    <scope>NUCLEOTIDE SEQUENCE</scope>
    <source>
        <strain evidence="4">IL3000</strain>
    </source>
</reference>
<name>G0UVK4_TRYCI</name>
<dbReference type="Gene3D" id="1.25.40.820">
    <property type="match status" value="1"/>
</dbReference>
<dbReference type="VEuPathDB" id="TriTrypDB:TcIL3000_10_1790"/>
<comment type="similarity">
    <text evidence="1">Belongs to the RPAP2 family.</text>
</comment>
<gene>
    <name evidence="4" type="ORF">TCIL3000_10_1790</name>
</gene>
<dbReference type="EMBL" id="HE575323">
    <property type="protein sequence ID" value="CCC93420.1"/>
    <property type="molecule type" value="Genomic_DNA"/>
</dbReference>
<accession>G0UVK4</accession>
<feature type="compositionally biased region" description="Basic and acidic residues" evidence="2">
    <location>
        <begin position="85"/>
        <end position="94"/>
    </location>
</feature>
<feature type="domain" description="RTR1-type" evidence="3">
    <location>
        <begin position="38"/>
        <end position="163"/>
    </location>
</feature>
<sequence>MACGGAWEVLIDRAAFEVSKYLSTTKDVFLPNSPTAVWMLTLLDGNSLREIAVERNFNALCGMIGCTTTPPAVLAVCDAQRKELQDDARERSDDSGASGNDEDDEAAEAFRQCEKYRKEQLAASKQAMVVDGSMMSRFCSPDCAMHFAELLDTIPKTLVYSREGVIHAVAGLFPNMQPEVLQRLAGAESSAVSDICERKESSGTEQLPVAATPTCATEPASKHVNLQCLLRDIRMVQAVWSRGTGSMTAVTPRNDIKRKLPMPLMVFDWLGTISTEKTKDIFARLCYENMRKIGGPAVADVAEKSDSLFARCMRSVRESCMLKGESLTKQKTKTEEGESQDLCVDFSLQHQRLAFLARYIFTREMTTSLSRLLMYDFGVMERAWAVWHSTGLLESLNFPSAVPGDFTCGNTSSARLYLGVVLLGATGLFIPAVWEEWLQVGGCFAEVLNALGSTPDDYIACVRALTVE</sequence>
<protein>
    <submittedName>
        <fullName evidence="4">Uncharacterized protein TCIL3000_10_1790</fullName>
    </submittedName>
</protein>
<evidence type="ECO:0000313" key="4">
    <source>
        <dbReference type="EMBL" id="CCC93420.1"/>
    </source>
</evidence>
<proteinExistence type="inferred from homology"/>
<feature type="region of interest" description="Disordered" evidence="2">
    <location>
        <begin position="85"/>
        <end position="105"/>
    </location>
</feature>
<dbReference type="InterPro" id="IPR038534">
    <property type="entry name" value="Rtr1/RPAP2_sf"/>
</dbReference>
<dbReference type="PROSITE" id="PS51479">
    <property type="entry name" value="ZF_RTR1"/>
    <property type="match status" value="1"/>
</dbReference>
<evidence type="ECO:0000259" key="3">
    <source>
        <dbReference type="PROSITE" id="PS51479"/>
    </source>
</evidence>
<dbReference type="AlphaFoldDB" id="G0UVK4"/>
<evidence type="ECO:0000256" key="2">
    <source>
        <dbReference type="SAM" id="MobiDB-lite"/>
    </source>
</evidence>
<dbReference type="InterPro" id="IPR007308">
    <property type="entry name" value="Rtr1/RPAP2_dom"/>
</dbReference>